<feature type="domain" description="Nitrogenase/oxidoreductase component 1" evidence="1">
    <location>
        <begin position="12"/>
        <end position="439"/>
    </location>
</feature>
<name>A0A098B8P2_DESHA</name>
<reference evidence="2" key="1">
    <citation type="submission" date="2014-07" db="EMBL/GenBank/DDBJ databases">
        <authorList>
            <person name="Hornung V.Bastian."/>
        </authorList>
    </citation>
    <scope>NUCLEOTIDE SEQUENCE</scope>
    <source>
        <strain evidence="2">PCE-S</strain>
    </source>
</reference>
<dbReference type="OrthoDB" id="9800746at2"/>
<dbReference type="PANTHER" id="PTHR42956:SF1">
    <property type="entry name" value="NITROGENASE IRON-MOLYBDENUM COFACTOR BIOSYNTHESIS PROTEIN NIFE"/>
    <property type="match status" value="1"/>
</dbReference>
<dbReference type="PANTHER" id="PTHR42956">
    <property type="entry name" value="NITROGENASE IRON-MOLYBDENUM COFACTOR BIOSYNTHESIS PROTEIN NIFE"/>
    <property type="match status" value="1"/>
</dbReference>
<dbReference type="GO" id="GO:0016491">
    <property type="term" value="F:oxidoreductase activity"/>
    <property type="evidence" value="ECO:0007669"/>
    <property type="project" value="InterPro"/>
</dbReference>
<dbReference type="Proteomes" id="UP000054623">
    <property type="component" value="Unassembled WGS sequence"/>
</dbReference>
<dbReference type="InterPro" id="IPR000510">
    <property type="entry name" value="Nase/OxRdtase_comp1"/>
</dbReference>
<dbReference type="EMBL" id="LOCK01000030">
    <property type="protein sequence ID" value="KTE90895.1"/>
    <property type="molecule type" value="Genomic_DNA"/>
</dbReference>
<proteinExistence type="predicted"/>
<evidence type="ECO:0000313" key="4">
    <source>
        <dbReference type="Proteomes" id="UP000054623"/>
    </source>
</evidence>
<evidence type="ECO:0000259" key="1">
    <source>
        <dbReference type="Pfam" id="PF00148"/>
    </source>
</evidence>
<gene>
    <name evidence="3" type="ORF">AT727_23140</name>
    <name evidence="2" type="ORF">DPCES_4345</name>
</gene>
<dbReference type="InterPro" id="IPR049939">
    <property type="entry name" value="NifE-like"/>
</dbReference>
<dbReference type="AlphaFoldDB" id="A0A098B8P2"/>
<dbReference type="RefSeq" id="WP_005817409.1">
    <property type="nucleotide sequence ID" value="NZ_CABKQQ010000061.1"/>
</dbReference>
<evidence type="ECO:0000313" key="3">
    <source>
        <dbReference type="EMBL" id="KTE90895.1"/>
    </source>
</evidence>
<protein>
    <submittedName>
        <fullName evidence="2">Oxidoreductase/nitrogenase component 1</fullName>
    </submittedName>
</protein>
<dbReference type="Gene3D" id="3.40.50.1980">
    <property type="entry name" value="Nitrogenase molybdenum iron protein domain"/>
    <property type="match status" value="3"/>
</dbReference>
<sequence>MAIFIERPRTSCALGGALATMSALPRVVPIIHSALGCGGNLSGAAAFGAGYCGSSYASGQSAPTSAVTETEIVFGGSDRLHEEIQSTLDLIDADLFVVATGCMTEMIGDDVQGVVSEFAGGRKPVIAISTPSFKGDAYAGYSITLEGIFNKYLPRSNPKKPKLVNLFGLVPSYDPFFRGDLSEIKRLLEKLGLEANTFFTPDQTFANLASAPSASLNILFSHVWGVEFVENFEQRHGTPYWITDLPIGPEATDHFLKEVAEKLEIEAQRVEEVIAQENKEYYGYFQRAVDIFTDADYKFYAAIITNSNYAIPYAEFLERELGWVPKDIFITDLLHDGQKELLREAFQAKNLLGELIFERDTSRIGVTLRQRHPQDQGQRYFDAYTPLYLLGSSLEKELAVGRGLNYLSVSFPVYNRIIVDRGYSGYRGGLHLFEDLIDVLVAPK</sequence>
<evidence type="ECO:0000313" key="2">
    <source>
        <dbReference type="EMBL" id="CDX04231.1"/>
    </source>
</evidence>
<dbReference type="Pfam" id="PF00148">
    <property type="entry name" value="Oxidored_nitro"/>
    <property type="match status" value="1"/>
</dbReference>
<organism evidence="2">
    <name type="scientific">Desulfitobacterium hafniense</name>
    <name type="common">Desulfitobacterium frappieri</name>
    <dbReference type="NCBI Taxonomy" id="49338"/>
    <lineage>
        <taxon>Bacteria</taxon>
        <taxon>Bacillati</taxon>
        <taxon>Bacillota</taxon>
        <taxon>Clostridia</taxon>
        <taxon>Eubacteriales</taxon>
        <taxon>Desulfitobacteriaceae</taxon>
        <taxon>Desulfitobacterium</taxon>
    </lineage>
</organism>
<dbReference type="PATRIC" id="fig|49338.4.peg.4678"/>
<dbReference type="SUPFAM" id="SSF53807">
    <property type="entry name" value="Helical backbone' metal receptor"/>
    <property type="match status" value="1"/>
</dbReference>
<reference evidence="3 4" key="2">
    <citation type="submission" date="2015-12" db="EMBL/GenBank/DDBJ databases">
        <title>Draft Genome Sequence of Desulfitobacterium hafniense Strain DH, a Sulfate-reducing Bacterium Isolated from Paddy Soils.</title>
        <authorList>
            <person name="Bao P."/>
            <person name="Zhang X."/>
            <person name="Li G."/>
        </authorList>
    </citation>
    <scope>NUCLEOTIDE SEQUENCE [LARGE SCALE GENOMIC DNA]</scope>
    <source>
        <strain evidence="3 4">DH</strain>
    </source>
</reference>
<dbReference type="CDD" id="cd01971">
    <property type="entry name" value="Nitrogenase_VnfN_like"/>
    <property type="match status" value="1"/>
</dbReference>
<dbReference type="EMBL" id="LK996017">
    <property type="protein sequence ID" value="CDX04231.1"/>
    <property type="molecule type" value="Genomic_DNA"/>
</dbReference>
<accession>A0A098B8P2</accession>